<dbReference type="EMBL" id="KK852550">
    <property type="protein sequence ID" value="KDR21497.1"/>
    <property type="molecule type" value="Genomic_DNA"/>
</dbReference>
<evidence type="ECO:0000313" key="3">
    <source>
        <dbReference type="Proteomes" id="UP000027135"/>
    </source>
</evidence>
<name>A0A067RCL9_ZOONE</name>
<dbReference type="InterPro" id="IPR011009">
    <property type="entry name" value="Kinase-like_dom_sf"/>
</dbReference>
<reference evidence="2 3" key="1">
    <citation type="journal article" date="2014" name="Nat. Commun.">
        <title>Molecular traces of alternative social organization in a termite genome.</title>
        <authorList>
            <person name="Terrapon N."/>
            <person name="Li C."/>
            <person name="Robertson H.M."/>
            <person name="Ji L."/>
            <person name="Meng X."/>
            <person name="Booth W."/>
            <person name="Chen Z."/>
            <person name="Childers C.P."/>
            <person name="Glastad K.M."/>
            <person name="Gokhale K."/>
            <person name="Gowin J."/>
            <person name="Gronenberg W."/>
            <person name="Hermansen R.A."/>
            <person name="Hu H."/>
            <person name="Hunt B.G."/>
            <person name="Huylmans A.K."/>
            <person name="Khalil S.M."/>
            <person name="Mitchell R.D."/>
            <person name="Munoz-Torres M.C."/>
            <person name="Mustard J.A."/>
            <person name="Pan H."/>
            <person name="Reese J.T."/>
            <person name="Scharf M.E."/>
            <person name="Sun F."/>
            <person name="Vogel H."/>
            <person name="Xiao J."/>
            <person name="Yang W."/>
            <person name="Yang Z."/>
            <person name="Yang Z."/>
            <person name="Zhou J."/>
            <person name="Zhu J."/>
            <person name="Brent C.S."/>
            <person name="Elsik C.G."/>
            <person name="Goodisman M.A."/>
            <person name="Liberles D.A."/>
            <person name="Roe R.M."/>
            <person name="Vargo E.L."/>
            <person name="Vilcinskas A."/>
            <person name="Wang J."/>
            <person name="Bornberg-Bauer E."/>
            <person name="Korb J."/>
            <person name="Zhang G."/>
            <person name="Liebig J."/>
        </authorList>
    </citation>
    <scope>NUCLEOTIDE SEQUENCE [LARGE SCALE GENOMIC DNA]</scope>
    <source>
        <tissue evidence="2">Whole organism</tissue>
    </source>
</reference>
<dbReference type="Pfam" id="PF02958">
    <property type="entry name" value="EcKL"/>
    <property type="match status" value="1"/>
</dbReference>
<gene>
    <name evidence="2" type="ORF">L798_02961</name>
</gene>
<dbReference type="SUPFAM" id="SSF56112">
    <property type="entry name" value="Protein kinase-like (PK-like)"/>
    <property type="match status" value="1"/>
</dbReference>
<dbReference type="InterPro" id="IPR004119">
    <property type="entry name" value="EcKL"/>
</dbReference>
<evidence type="ECO:0000259" key="1">
    <source>
        <dbReference type="SMART" id="SM00587"/>
    </source>
</evidence>
<dbReference type="PANTHER" id="PTHR11012:SF56">
    <property type="entry name" value="CHK KINASE-LIKE DOMAIN-CONTAINING PROTEIN-RELATED"/>
    <property type="match status" value="1"/>
</dbReference>
<dbReference type="Proteomes" id="UP000027135">
    <property type="component" value="Unassembled WGS sequence"/>
</dbReference>
<protein>
    <recommendedName>
        <fullName evidence="1">CHK kinase-like domain-containing protein</fullName>
    </recommendedName>
</protein>
<dbReference type="AlphaFoldDB" id="A0A067RCL9"/>
<organism evidence="2 3">
    <name type="scientific">Zootermopsis nevadensis</name>
    <name type="common">Dampwood termite</name>
    <dbReference type="NCBI Taxonomy" id="136037"/>
    <lineage>
        <taxon>Eukaryota</taxon>
        <taxon>Metazoa</taxon>
        <taxon>Ecdysozoa</taxon>
        <taxon>Arthropoda</taxon>
        <taxon>Hexapoda</taxon>
        <taxon>Insecta</taxon>
        <taxon>Pterygota</taxon>
        <taxon>Neoptera</taxon>
        <taxon>Polyneoptera</taxon>
        <taxon>Dictyoptera</taxon>
        <taxon>Blattodea</taxon>
        <taxon>Blattoidea</taxon>
        <taxon>Termitoidae</taxon>
        <taxon>Termopsidae</taxon>
        <taxon>Zootermopsis</taxon>
    </lineage>
</organism>
<dbReference type="InterPro" id="IPR015897">
    <property type="entry name" value="CHK_kinase-like"/>
</dbReference>
<feature type="domain" description="CHK kinase-like" evidence="1">
    <location>
        <begin position="1"/>
        <end position="179"/>
    </location>
</feature>
<dbReference type="Gene3D" id="3.90.1200.10">
    <property type="match status" value="1"/>
</dbReference>
<keyword evidence="3" id="KW-1185">Reference proteome</keyword>
<accession>A0A067RCL9</accession>
<dbReference type="SMART" id="SM00587">
    <property type="entry name" value="CHK"/>
    <property type="match status" value="1"/>
</dbReference>
<sequence length="263" mass="30625">MLDRLQGLDLDHCLLVMRSLAKFHAASVLLHEEDPDSMKEYEVSFYSDPVVAKTWPLFSSGMSRTLAEELDSWSDEWRTYADRLRDNANLLLMRVQEAVRREEADFNVLIHGDLWVNNILFRDHTNEVRLVDFQMSHFTSPVIDLHYFMATSTTLQVRMEHEQELLQEYHIALCEALNALGYTPTPISLEKLREDFDRKMIYGLYSMIAPYAIMQSEPEYGFSFDDIIDTGSNPGPCMYGENYKAVVRWFLPLLESKGVFDRN</sequence>
<evidence type="ECO:0000313" key="2">
    <source>
        <dbReference type="EMBL" id="KDR21497.1"/>
    </source>
</evidence>
<proteinExistence type="predicted"/>
<dbReference type="eggNOG" id="ENOG502RZD1">
    <property type="taxonomic scope" value="Eukaryota"/>
</dbReference>
<dbReference type="InParanoid" id="A0A067RCL9"/>
<dbReference type="PANTHER" id="PTHR11012">
    <property type="entry name" value="PROTEIN KINASE-LIKE DOMAIN-CONTAINING"/>
    <property type="match status" value="1"/>
</dbReference>